<reference evidence="2 3" key="1">
    <citation type="submission" date="2016-04" db="EMBL/GenBank/DDBJ databases">
        <title>Evolutionary innovation and constraint leading to complex multicellularity in the Ascomycota.</title>
        <authorList>
            <person name="Cisse O."/>
            <person name="Nguyen A."/>
            <person name="Hewitt D.A."/>
            <person name="Jedd G."/>
            <person name="Stajich J.E."/>
        </authorList>
    </citation>
    <scope>NUCLEOTIDE SEQUENCE [LARGE SCALE GENOMIC DNA]</scope>
    <source>
        <strain evidence="2 3">DAH-3</strain>
    </source>
</reference>
<feature type="non-terminal residue" evidence="2">
    <location>
        <position position="104"/>
    </location>
</feature>
<dbReference type="PANTHER" id="PTHR12811:SF0">
    <property type="entry name" value="VACUOLAR PROTEIN SORTING-ASSOCIATED PROTEIN 16 HOMOLOG"/>
    <property type="match status" value="1"/>
</dbReference>
<accession>A0A1U7LID5</accession>
<dbReference type="STRING" id="1198029.A0A1U7LID5"/>
<dbReference type="GO" id="GO:0003779">
    <property type="term" value="F:actin binding"/>
    <property type="evidence" value="ECO:0007669"/>
    <property type="project" value="TreeGrafter"/>
</dbReference>
<proteinExistence type="predicted"/>
<dbReference type="GO" id="GO:0042144">
    <property type="term" value="P:vacuole fusion, non-autophagic"/>
    <property type="evidence" value="ECO:0007669"/>
    <property type="project" value="TreeGrafter"/>
</dbReference>
<dbReference type="InterPro" id="IPR006925">
    <property type="entry name" value="Vps16_C"/>
</dbReference>
<evidence type="ECO:0000313" key="2">
    <source>
        <dbReference type="EMBL" id="OLL22388.1"/>
    </source>
</evidence>
<dbReference type="GO" id="GO:0006886">
    <property type="term" value="P:intracellular protein transport"/>
    <property type="evidence" value="ECO:0007669"/>
    <property type="project" value="InterPro"/>
</dbReference>
<sequence>IRDFSQIDAWSKSRNPPIGYEPFFYECLGAGNTRLAATFIPKCNPSNRVEFFLKVGDWGNAGKLAFAAKDITLLEDIKSKAGSAAPSSELDAMLAQLTTKLSGR</sequence>
<dbReference type="GO" id="GO:0005768">
    <property type="term" value="C:endosome"/>
    <property type="evidence" value="ECO:0007669"/>
    <property type="project" value="TreeGrafter"/>
</dbReference>
<dbReference type="Proteomes" id="UP000186594">
    <property type="component" value="Unassembled WGS sequence"/>
</dbReference>
<evidence type="ECO:0000313" key="3">
    <source>
        <dbReference type="Proteomes" id="UP000186594"/>
    </source>
</evidence>
<comment type="caution">
    <text evidence="2">The sequence shown here is derived from an EMBL/GenBank/DDBJ whole genome shotgun (WGS) entry which is preliminary data.</text>
</comment>
<feature type="domain" description="Vps16 C-terminal" evidence="1">
    <location>
        <begin position="1"/>
        <end position="92"/>
    </location>
</feature>
<dbReference type="EMBL" id="LXFE01003408">
    <property type="protein sequence ID" value="OLL22388.1"/>
    <property type="molecule type" value="Genomic_DNA"/>
</dbReference>
<organism evidence="2 3">
    <name type="scientific">Neolecta irregularis (strain DAH-3)</name>
    <dbReference type="NCBI Taxonomy" id="1198029"/>
    <lineage>
        <taxon>Eukaryota</taxon>
        <taxon>Fungi</taxon>
        <taxon>Dikarya</taxon>
        <taxon>Ascomycota</taxon>
        <taxon>Taphrinomycotina</taxon>
        <taxon>Neolectales</taxon>
        <taxon>Neolectaceae</taxon>
        <taxon>Neolecta</taxon>
    </lineage>
</organism>
<dbReference type="AlphaFoldDB" id="A0A1U7LID5"/>
<name>A0A1U7LID5_NEOID</name>
<dbReference type="PANTHER" id="PTHR12811">
    <property type="entry name" value="VACUOLAR PROTEIN SORTING VPS16"/>
    <property type="match status" value="1"/>
</dbReference>
<gene>
    <name evidence="2" type="ORF">NEOLI_004762</name>
</gene>
<dbReference type="GO" id="GO:0016197">
    <property type="term" value="P:endosomal transport"/>
    <property type="evidence" value="ECO:0007669"/>
    <property type="project" value="TreeGrafter"/>
</dbReference>
<dbReference type="InterPro" id="IPR016534">
    <property type="entry name" value="VPS16"/>
</dbReference>
<dbReference type="OrthoDB" id="1792at2759"/>
<dbReference type="Pfam" id="PF04840">
    <property type="entry name" value="Vps16_C"/>
    <property type="match status" value="1"/>
</dbReference>
<evidence type="ECO:0000259" key="1">
    <source>
        <dbReference type="Pfam" id="PF04840"/>
    </source>
</evidence>
<keyword evidence="3" id="KW-1185">Reference proteome</keyword>
<dbReference type="GO" id="GO:0030897">
    <property type="term" value="C:HOPS complex"/>
    <property type="evidence" value="ECO:0007669"/>
    <property type="project" value="TreeGrafter"/>
</dbReference>
<feature type="non-terminal residue" evidence="2">
    <location>
        <position position="1"/>
    </location>
</feature>
<protein>
    <submittedName>
        <fullName evidence="2">Putative vacuolar protein sorting-associated protein 16</fullName>
    </submittedName>
</protein>